<name>A0A0B1RSG1_OESDE</name>
<accession>A0A0B1RSG1</accession>
<keyword evidence="3" id="KW-1185">Reference proteome</keyword>
<gene>
    <name evidence="2" type="ORF">OESDEN_24363</name>
</gene>
<dbReference type="Proteomes" id="UP000053660">
    <property type="component" value="Unassembled WGS sequence"/>
</dbReference>
<dbReference type="OrthoDB" id="5873900at2759"/>
<organism evidence="2 3">
    <name type="scientific">Oesophagostomum dentatum</name>
    <name type="common">Nodular worm</name>
    <dbReference type="NCBI Taxonomy" id="61180"/>
    <lineage>
        <taxon>Eukaryota</taxon>
        <taxon>Metazoa</taxon>
        <taxon>Ecdysozoa</taxon>
        <taxon>Nematoda</taxon>
        <taxon>Chromadorea</taxon>
        <taxon>Rhabditida</taxon>
        <taxon>Rhabditina</taxon>
        <taxon>Rhabditomorpha</taxon>
        <taxon>Strongyloidea</taxon>
        <taxon>Strongylidae</taxon>
        <taxon>Oesophagostomum</taxon>
    </lineage>
</organism>
<evidence type="ECO:0000256" key="1">
    <source>
        <dbReference type="SAM" id="MobiDB-lite"/>
    </source>
</evidence>
<dbReference type="EMBL" id="KN612173">
    <property type="protein sequence ID" value="KHJ76018.1"/>
    <property type="molecule type" value="Genomic_DNA"/>
</dbReference>
<evidence type="ECO:0000313" key="2">
    <source>
        <dbReference type="EMBL" id="KHJ76018.1"/>
    </source>
</evidence>
<sequence length="85" mass="9129">MVCVQRPGGSTCMAVDPTNNCKTLKCTRGNTCSYQETECIPDKACFAKPTCQRTGPGRKSPGTRPTGVSATSPRELLLNSKFFPV</sequence>
<reference evidence="2 3" key="1">
    <citation type="submission" date="2014-03" db="EMBL/GenBank/DDBJ databases">
        <title>Draft genome of the hookworm Oesophagostomum dentatum.</title>
        <authorList>
            <person name="Mitreva M."/>
        </authorList>
    </citation>
    <scope>NUCLEOTIDE SEQUENCE [LARGE SCALE GENOMIC DNA]</scope>
    <source>
        <strain evidence="2 3">OD-Hann</strain>
    </source>
</reference>
<protein>
    <submittedName>
        <fullName evidence="2">Uncharacterized protein</fullName>
    </submittedName>
</protein>
<evidence type="ECO:0000313" key="3">
    <source>
        <dbReference type="Proteomes" id="UP000053660"/>
    </source>
</evidence>
<proteinExistence type="predicted"/>
<dbReference type="AlphaFoldDB" id="A0A0B1RSG1"/>
<feature type="region of interest" description="Disordered" evidence="1">
    <location>
        <begin position="53"/>
        <end position="73"/>
    </location>
</feature>